<evidence type="ECO:0008006" key="12">
    <source>
        <dbReference type="Google" id="ProtNLM"/>
    </source>
</evidence>
<gene>
    <name evidence="10" type="ORF">MYCIT1_LOCUS9460</name>
</gene>
<dbReference type="InterPro" id="IPR010619">
    <property type="entry name" value="ThrE-like_N"/>
</dbReference>
<feature type="compositionally biased region" description="Basic and acidic residues" evidence="6">
    <location>
        <begin position="197"/>
        <end position="208"/>
    </location>
</feature>
<feature type="region of interest" description="Disordered" evidence="6">
    <location>
        <begin position="372"/>
        <end position="398"/>
    </location>
</feature>
<dbReference type="PANTHER" id="PTHR31082:SF4">
    <property type="entry name" value="PHEROMONE-REGULATED MEMBRANE PROTEIN 10"/>
    <property type="match status" value="1"/>
</dbReference>
<feature type="region of interest" description="Disordered" evidence="6">
    <location>
        <begin position="238"/>
        <end position="317"/>
    </location>
</feature>
<feature type="region of interest" description="Disordered" evidence="6">
    <location>
        <begin position="173"/>
        <end position="219"/>
    </location>
</feature>
<feature type="transmembrane region" description="Helical" evidence="7">
    <location>
        <begin position="789"/>
        <end position="809"/>
    </location>
</feature>
<sequence length="918" mass="99063">MAHASSSKLPPTGIMTGTHSGDSAPRHPEAKTPRKVQWLDHTIGDSPAGSTHALDEQGIDPTSFQTLTSALERHKSQEGPGPRTNYFSAPRRTGTAALSIDTDQPPVSNEHSAQKSTATTPSEGAPSGPPSPTRDIPGNYIGGYETAGLPNSTNIEETAHRVASNVVRSHTRKGFMGGFGERRRRHNAEKAAAATASEDKTVPDDMEKSAATAAPINAPLGGGVLSALLNLYNQQNESMSLPSTPGLEPLNELPWITPPQVTRKQSSPDSQTSVSPPLSKSATAADDSIGRSHHSRAGSTASLSKFSILPQKPKSKSGALGALIASTGNISGAAAPTSSQLAPNIKRPGYHLSRHRYRYSWDEDVPKYSAKVERPKSLPPAQSSTAEQAIPASEHRNSKLSELAGSLASKRGWQEKLKDIEHLTFGGRSGKSTPGQTTPSTSMTDRDEWLDEKAVRDQEQHRREKRRKRKKAEVYITRHVAQIIQRQEFILKLARAMMMFGGPSHRLQAQIQSTGRVLDIQVNCMYLPDVILISFDDSSTGTSNLKFIRQASSLDLGKLPDAYSIYWKVIHDEISVSEASSELDNLMVKRQLYNWWQLVLTGGFCSSAICTVSFGGSFIDALMSFPLGALLVAIQLISVRNELYSNIFEITMATLFSFISAALAATHKFCYSAIASSSVVLILPGFIVLCGSLEIMSRNIVSGSVRMCYAVVYSLFLGFGLAMGAEAYQQMTGHPIIGSTDYTCSQSHDPSGPWYQRTPSEFWAFLTVPMYSLFLSMRNQAPWNSRQMLLLIAIASIGWVTDHFTSTKFPNQTDVGAAVGAFAVGVVANVYARFFSGNAFVIMITGILFQLPSGLGNGGLLTYASQKTADTTNSYLSGFQTALQLISVAIGLAVGLGLSLVVVHPFQSKRRGGAVFSL</sequence>
<feature type="transmembrane region" description="Helical" evidence="7">
    <location>
        <begin position="760"/>
        <end position="777"/>
    </location>
</feature>
<feature type="compositionally biased region" description="Polar residues" evidence="6">
    <location>
        <begin position="1"/>
        <end position="21"/>
    </location>
</feature>
<keyword evidence="4 7" id="KW-0472">Membrane</keyword>
<dbReference type="PANTHER" id="PTHR31082">
    <property type="entry name" value="PHEROMONE-REGULATED MEMBRANE PROTEIN 10"/>
    <property type="match status" value="1"/>
</dbReference>
<evidence type="ECO:0000256" key="3">
    <source>
        <dbReference type="ARBA" id="ARBA00022989"/>
    </source>
</evidence>
<feature type="compositionally biased region" description="Polar residues" evidence="6">
    <location>
        <begin position="259"/>
        <end position="282"/>
    </location>
</feature>
<keyword evidence="11" id="KW-1185">Reference proteome</keyword>
<dbReference type="Proteomes" id="UP001295794">
    <property type="component" value="Unassembled WGS sequence"/>
</dbReference>
<feature type="compositionally biased region" description="Polar residues" evidence="6">
    <location>
        <begin position="60"/>
        <end position="69"/>
    </location>
</feature>
<dbReference type="InterPro" id="IPR024528">
    <property type="entry name" value="ThrE_2"/>
</dbReference>
<feature type="compositionally biased region" description="Basic and acidic residues" evidence="6">
    <location>
        <begin position="444"/>
        <end position="462"/>
    </location>
</feature>
<feature type="transmembrane region" description="Helical" evidence="7">
    <location>
        <begin position="707"/>
        <end position="725"/>
    </location>
</feature>
<dbReference type="EMBL" id="CAVNYO010000116">
    <property type="protein sequence ID" value="CAK5267169.1"/>
    <property type="molecule type" value="Genomic_DNA"/>
</dbReference>
<keyword evidence="2 7" id="KW-0812">Transmembrane</keyword>
<keyword evidence="3 7" id="KW-1133">Transmembrane helix</keyword>
<feature type="transmembrane region" description="Helical" evidence="7">
    <location>
        <begin position="839"/>
        <end position="861"/>
    </location>
</feature>
<feature type="region of interest" description="Disordered" evidence="6">
    <location>
        <begin position="421"/>
        <end position="470"/>
    </location>
</feature>
<name>A0AAD2H2W4_9AGAR</name>
<evidence type="ECO:0000256" key="1">
    <source>
        <dbReference type="ARBA" id="ARBA00004141"/>
    </source>
</evidence>
<evidence type="ECO:0000256" key="4">
    <source>
        <dbReference type="ARBA" id="ARBA00023136"/>
    </source>
</evidence>
<evidence type="ECO:0000256" key="7">
    <source>
        <dbReference type="SAM" id="Phobius"/>
    </source>
</evidence>
<feature type="region of interest" description="Disordered" evidence="6">
    <location>
        <begin position="330"/>
        <end position="349"/>
    </location>
</feature>
<comment type="similarity">
    <text evidence="5">Belongs to the ThrE exporter (TC 2.A.79) family.</text>
</comment>
<feature type="compositionally biased region" description="Polar residues" evidence="6">
    <location>
        <begin position="101"/>
        <end position="118"/>
    </location>
</feature>
<evidence type="ECO:0000259" key="9">
    <source>
        <dbReference type="Pfam" id="PF12821"/>
    </source>
</evidence>
<feature type="domain" description="Threonine/serine exporter-like N-terminal" evidence="8">
    <location>
        <begin position="488"/>
        <end position="726"/>
    </location>
</feature>
<dbReference type="GO" id="GO:0016020">
    <property type="term" value="C:membrane"/>
    <property type="evidence" value="ECO:0007669"/>
    <property type="project" value="UniProtKB-SubCell"/>
</dbReference>
<feature type="compositionally biased region" description="Polar residues" evidence="6">
    <location>
        <begin position="330"/>
        <end position="342"/>
    </location>
</feature>
<dbReference type="InterPro" id="IPR051361">
    <property type="entry name" value="ThrE/Ser_Exporter"/>
</dbReference>
<dbReference type="Pfam" id="PF12821">
    <property type="entry name" value="ThrE_2"/>
    <property type="match status" value="1"/>
</dbReference>
<proteinExistence type="inferred from homology"/>
<dbReference type="Pfam" id="PF06738">
    <property type="entry name" value="ThrE"/>
    <property type="match status" value="1"/>
</dbReference>
<feature type="transmembrane region" description="Helical" evidence="7">
    <location>
        <begin position="621"/>
        <end position="639"/>
    </location>
</feature>
<protein>
    <recommendedName>
        <fullName evidence="12">DUF1212-domain-containing protein</fullName>
    </recommendedName>
</protein>
<reference evidence="10" key="1">
    <citation type="submission" date="2023-11" db="EMBL/GenBank/DDBJ databases">
        <authorList>
            <person name="De Vega J J."/>
            <person name="De Vega J J."/>
        </authorList>
    </citation>
    <scope>NUCLEOTIDE SEQUENCE</scope>
</reference>
<evidence type="ECO:0000256" key="6">
    <source>
        <dbReference type="SAM" id="MobiDB-lite"/>
    </source>
</evidence>
<feature type="transmembrane region" description="Helical" evidence="7">
    <location>
        <begin position="881"/>
        <end position="903"/>
    </location>
</feature>
<evidence type="ECO:0000259" key="8">
    <source>
        <dbReference type="Pfam" id="PF06738"/>
    </source>
</evidence>
<dbReference type="GO" id="GO:0022857">
    <property type="term" value="F:transmembrane transporter activity"/>
    <property type="evidence" value="ECO:0007669"/>
    <property type="project" value="InterPro"/>
</dbReference>
<comment type="subcellular location">
    <subcellularLocation>
        <location evidence="1">Membrane</location>
        <topology evidence="1">Multi-pass membrane protein</topology>
    </subcellularLocation>
</comment>
<evidence type="ECO:0000256" key="5">
    <source>
        <dbReference type="ARBA" id="ARBA00034125"/>
    </source>
</evidence>
<accession>A0AAD2H2W4</accession>
<feature type="region of interest" description="Disordered" evidence="6">
    <location>
        <begin position="1"/>
        <end position="145"/>
    </location>
</feature>
<comment type="caution">
    <text evidence="10">The sequence shown here is derived from an EMBL/GenBank/DDBJ whole genome shotgun (WGS) entry which is preliminary data.</text>
</comment>
<evidence type="ECO:0000256" key="2">
    <source>
        <dbReference type="ARBA" id="ARBA00022692"/>
    </source>
</evidence>
<feature type="transmembrane region" description="Helical" evidence="7">
    <location>
        <begin position="646"/>
        <end position="665"/>
    </location>
</feature>
<feature type="domain" description="Threonine/Serine exporter ThrE" evidence="9">
    <location>
        <begin position="770"/>
        <end position="901"/>
    </location>
</feature>
<evidence type="ECO:0000313" key="10">
    <source>
        <dbReference type="EMBL" id="CAK5267169.1"/>
    </source>
</evidence>
<evidence type="ECO:0000313" key="11">
    <source>
        <dbReference type="Proteomes" id="UP001295794"/>
    </source>
</evidence>
<dbReference type="AlphaFoldDB" id="A0AAD2H2W4"/>
<feature type="transmembrane region" description="Helical" evidence="7">
    <location>
        <begin position="815"/>
        <end position="832"/>
    </location>
</feature>
<feature type="compositionally biased region" description="Polar residues" evidence="6">
    <location>
        <begin position="430"/>
        <end position="443"/>
    </location>
</feature>
<feature type="transmembrane region" description="Helical" evidence="7">
    <location>
        <begin position="671"/>
        <end position="695"/>
    </location>
</feature>
<organism evidence="10 11">
    <name type="scientific">Mycena citricolor</name>
    <dbReference type="NCBI Taxonomy" id="2018698"/>
    <lineage>
        <taxon>Eukaryota</taxon>
        <taxon>Fungi</taxon>
        <taxon>Dikarya</taxon>
        <taxon>Basidiomycota</taxon>
        <taxon>Agaricomycotina</taxon>
        <taxon>Agaricomycetes</taxon>
        <taxon>Agaricomycetidae</taxon>
        <taxon>Agaricales</taxon>
        <taxon>Marasmiineae</taxon>
        <taxon>Mycenaceae</taxon>
        <taxon>Mycena</taxon>
    </lineage>
</organism>